<gene>
    <name evidence="1" type="ORF">QE369_002051</name>
</gene>
<evidence type="ECO:0000313" key="2">
    <source>
        <dbReference type="Proteomes" id="UP001255601"/>
    </source>
</evidence>
<protein>
    <recommendedName>
        <fullName evidence="3">Integrase catalytic domain-containing protein</fullName>
    </recommendedName>
</protein>
<proteinExistence type="predicted"/>
<evidence type="ECO:0008006" key="3">
    <source>
        <dbReference type="Google" id="ProtNLM"/>
    </source>
</evidence>
<dbReference type="AlphaFoldDB" id="A0AAJ2BFE4"/>
<sequence length="72" mass="8014">MEPCTPPVRSLQSNGMAEAFAKTFKRDYLSINPIPDTDAIIAQLPCGSSIKTCFARTKLWDIDPNVMPKQPF</sequence>
<reference evidence="1" key="1">
    <citation type="submission" date="2023-08" db="EMBL/GenBank/DDBJ databases">
        <title>Functional and genomic diversity of the sorghum phyllosphere microbiome.</title>
        <authorList>
            <person name="Shade A."/>
        </authorList>
    </citation>
    <scope>NUCLEOTIDE SEQUENCE</scope>
    <source>
        <strain evidence="1">SORGH_AS_0974</strain>
    </source>
</reference>
<name>A0AAJ2BFE4_9HYPH</name>
<dbReference type="EMBL" id="JAVIZC010000002">
    <property type="protein sequence ID" value="MDR6101854.1"/>
    <property type="molecule type" value="Genomic_DNA"/>
</dbReference>
<organism evidence="1 2">
    <name type="scientific">Agrobacterium larrymoorei</name>
    <dbReference type="NCBI Taxonomy" id="160699"/>
    <lineage>
        <taxon>Bacteria</taxon>
        <taxon>Pseudomonadati</taxon>
        <taxon>Pseudomonadota</taxon>
        <taxon>Alphaproteobacteria</taxon>
        <taxon>Hyphomicrobiales</taxon>
        <taxon>Rhizobiaceae</taxon>
        <taxon>Rhizobium/Agrobacterium group</taxon>
        <taxon>Agrobacterium</taxon>
    </lineage>
</organism>
<evidence type="ECO:0000313" key="1">
    <source>
        <dbReference type="EMBL" id="MDR6101854.1"/>
    </source>
</evidence>
<comment type="caution">
    <text evidence="1">The sequence shown here is derived from an EMBL/GenBank/DDBJ whole genome shotgun (WGS) entry which is preliminary data.</text>
</comment>
<dbReference type="Proteomes" id="UP001255601">
    <property type="component" value="Unassembled WGS sequence"/>
</dbReference>
<accession>A0AAJ2BFE4</accession>